<accession>A0A6L7A613</accession>
<dbReference type="EC" id="4.1.1.5" evidence="4 9"/>
<dbReference type="PIRSF" id="PIRSF001332">
    <property type="entry name" value="Acetolac_decarb"/>
    <property type="match status" value="1"/>
</dbReference>
<dbReference type="PANTHER" id="PTHR35524:SF1">
    <property type="entry name" value="ALPHA-ACETOLACTATE DECARBOXYLASE"/>
    <property type="match status" value="1"/>
</dbReference>
<dbReference type="SUPFAM" id="SSF117856">
    <property type="entry name" value="AF0104/ALDC/Ptd012-like"/>
    <property type="match status" value="1"/>
</dbReference>
<comment type="caution">
    <text evidence="10">The sequence shown here is derived from an EMBL/GenBank/DDBJ whole genome shotgun (WGS) entry which is preliminary data.</text>
</comment>
<evidence type="ECO:0000256" key="1">
    <source>
        <dbReference type="ARBA" id="ARBA00001784"/>
    </source>
</evidence>
<protein>
    <recommendedName>
        <fullName evidence="5 9">Alpha-acetolactate decarboxylase</fullName>
        <ecNumber evidence="4 9">4.1.1.5</ecNumber>
    </recommendedName>
</protein>
<name>A0A6L7A613_LEULA</name>
<evidence type="ECO:0000256" key="6">
    <source>
        <dbReference type="ARBA" id="ARBA00022793"/>
    </source>
</evidence>
<evidence type="ECO:0000313" key="11">
    <source>
        <dbReference type="Proteomes" id="UP000478636"/>
    </source>
</evidence>
<keyword evidence="8 9" id="KW-0456">Lyase</keyword>
<keyword evidence="7 9" id="KW-0005">Acetoin biosynthesis</keyword>
<sequence>MSRLYQHGTLAMLMGKQMQGTITVAELRQHGDTGIGTLTGLDGEVILLDGEVYQAQSDGQVNHITNPDTLMPFASVHFDAPTQQLPFSQVDFSTLSAKLKAEQLQNVFAAVKFHGEFSRVHVRIAPKQVPPYPSLLAVAENQPEFERENVTGTVVGYFAPQIFNGPTAAGWHVHFLSDDLQFAGHILDFSASQISGTLQVFDEFLQHLPIHDPAYREMTLDFDGLLAGIEASEGGQQ</sequence>
<evidence type="ECO:0000256" key="8">
    <source>
        <dbReference type="ARBA" id="ARBA00023239"/>
    </source>
</evidence>
<dbReference type="InterPro" id="IPR005128">
    <property type="entry name" value="Acetolactate_a_deCO2ase"/>
</dbReference>
<comment type="pathway">
    <text evidence="2 9">Polyol metabolism; (R,R)-butane-2,3-diol biosynthesis; (R,R)-butane-2,3-diol from pyruvate: step 2/3.</text>
</comment>
<evidence type="ECO:0000256" key="7">
    <source>
        <dbReference type="ARBA" id="ARBA00023061"/>
    </source>
</evidence>
<evidence type="ECO:0000256" key="3">
    <source>
        <dbReference type="ARBA" id="ARBA00007106"/>
    </source>
</evidence>
<dbReference type="GO" id="GO:0045151">
    <property type="term" value="P:acetoin biosynthetic process"/>
    <property type="evidence" value="ECO:0007669"/>
    <property type="project" value="UniProtKB-UniRule"/>
</dbReference>
<evidence type="ECO:0000256" key="5">
    <source>
        <dbReference type="ARBA" id="ARBA00020164"/>
    </source>
</evidence>
<evidence type="ECO:0000256" key="9">
    <source>
        <dbReference type="PIRNR" id="PIRNR001332"/>
    </source>
</evidence>
<dbReference type="RefSeq" id="WP_029509060.1">
    <property type="nucleotide sequence ID" value="NZ_BSTE01000004.1"/>
</dbReference>
<evidence type="ECO:0000256" key="2">
    <source>
        <dbReference type="ARBA" id="ARBA00005170"/>
    </source>
</evidence>
<dbReference type="CDD" id="cd17299">
    <property type="entry name" value="acetolactate_decarboxylase"/>
    <property type="match status" value="1"/>
</dbReference>
<evidence type="ECO:0000256" key="4">
    <source>
        <dbReference type="ARBA" id="ARBA00013204"/>
    </source>
</evidence>
<dbReference type="AlphaFoldDB" id="A0A6L7A613"/>
<keyword evidence="6 9" id="KW-0210">Decarboxylase</keyword>
<reference evidence="10 11" key="1">
    <citation type="submission" date="2019-12" db="EMBL/GenBank/DDBJ databases">
        <title>Complete genome sequence of Leuconostoc lactis strain AVN1 provides insights into metabolic potential.</title>
        <authorList>
            <person name="Besrour N."/>
            <person name="Najjari A."/>
            <person name="Fhoula I."/>
            <person name="Jaballah S."/>
            <person name="Klibi N."/>
            <person name="Ouzari H.I."/>
        </authorList>
    </citation>
    <scope>NUCLEOTIDE SEQUENCE [LARGE SCALE GENOMIC DNA]</scope>
    <source>
        <strain evidence="10 11">AVN1</strain>
    </source>
</reference>
<dbReference type="Pfam" id="PF03306">
    <property type="entry name" value="AAL_decarboxy"/>
    <property type="match status" value="1"/>
</dbReference>
<comment type="similarity">
    <text evidence="3 9">Belongs to the alpha-acetolactate decarboxylase family.</text>
</comment>
<dbReference type="UniPathway" id="UPA00626">
    <property type="reaction ID" value="UER00678"/>
</dbReference>
<gene>
    <name evidence="10" type="primary">budA</name>
    <name evidence="10" type="ORF">GQS40_03590</name>
</gene>
<evidence type="ECO:0000313" key="10">
    <source>
        <dbReference type="EMBL" id="MWN20755.1"/>
    </source>
</evidence>
<dbReference type="Proteomes" id="UP000478636">
    <property type="component" value="Unassembled WGS sequence"/>
</dbReference>
<comment type="catalytic activity">
    <reaction evidence="1 9">
        <text>(2S)-2-acetolactate + H(+) = (R)-acetoin + CO2</text>
        <dbReference type="Rhea" id="RHEA:21580"/>
        <dbReference type="ChEBI" id="CHEBI:15378"/>
        <dbReference type="ChEBI" id="CHEBI:15686"/>
        <dbReference type="ChEBI" id="CHEBI:16526"/>
        <dbReference type="ChEBI" id="CHEBI:58476"/>
        <dbReference type="EC" id="4.1.1.5"/>
    </reaction>
</comment>
<dbReference type="EMBL" id="WSZI01000013">
    <property type="protein sequence ID" value="MWN20755.1"/>
    <property type="molecule type" value="Genomic_DNA"/>
</dbReference>
<dbReference type="PANTHER" id="PTHR35524">
    <property type="entry name" value="ALPHA-ACETOLACTATE DECARBOXYLASE"/>
    <property type="match status" value="1"/>
</dbReference>
<proteinExistence type="inferred from homology"/>
<dbReference type="Gene3D" id="3.30.1330.80">
    <property type="entry name" value="Hypothetical protein, similar to alpha- acetolactate decarboxylase, domain 2"/>
    <property type="match status" value="2"/>
</dbReference>
<dbReference type="NCBIfam" id="TIGR01252">
    <property type="entry name" value="acetolac_decarb"/>
    <property type="match status" value="1"/>
</dbReference>
<dbReference type="GO" id="GO:0047605">
    <property type="term" value="F:acetolactate decarboxylase activity"/>
    <property type="evidence" value="ECO:0007669"/>
    <property type="project" value="UniProtKB-UniRule"/>
</dbReference>
<organism evidence="10 11">
    <name type="scientific">Leuconostoc lactis</name>
    <dbReference type="NCBI Taxonomy" id="1246"/>
    <lineage>
        <taxon>Bacteria</taxon>
        <taxon>Bacillati</taxon>
        <taxon>Bacillota</taxon>
        <taxon>Bacilli</taxon>
        <taxon>Lactobacillales</taxon>
        <taxon>Lactobacillaceae</taxon>
        <taxon>Leuconostoc</taxon>
    </lineage>
</organism>